<reference evidence="6" key="1">
    <citation type="journal article" date="2020" name="Stud. Mycol.">
        <title>101 Dothideomycetes genomes: a test case for predicting lifestyles and emergence of pathogens.</title>
        <authorList>
            <person name="Haridas S."/>
            <person name="Albert R."/>
            <person name="Binder M."/>
            <person name="Bloem J."/>
            <person name="Labutti K."/>
            <person name="Salamov A."/>
            <person name="Andreopoulos B."/>
            <person name="Baker S."/>
            <person name="Barry K."/>
            <person name="Bills G."/>
            <person name="Bluhm B."/>
            <person name="Cannon C."/>
            <person name="Castanera R."/>
            <person name="Culley D."/>
            <person name="Daum C."/>
            <person name="Ezra D."/>
            <person name="Gonzalez J."/>
            <person name="Henrissat B."/>
            <person name="Kuo A."/>
            <person name="Liang C."/>
            <person name="Lipzen A."/>
            <person name="Lutzoni F."/>
            <person name="Magnuson J."/>
            <person name="Mondo S."/>
            <person name="Nolan M."/>
            <person name="Ohm R."/>
            <person name="Pangilinan J."/>
            <person name="Park H.-J."/>
            <person name="Ramirez L."/>
            <person name="Alfaro M."/>
            <person name="Sun H."/>
            <person name="Tritt A."/>
            <person name="Yoshinaga Y."/>
            <person name="Zwiers L.-H."/>
            <person name="Turgeon B."/>
            <person name="Goodwin S."/>
            <person name="Spatafora J."/>
            <person name="Crous P."/>
            <person name="Grigoriev I."/>
        </authorList>
    </citation>
    <scope>NUCLEOTIDE SEQUENCE</scope>
    <source>
        <strain evidence="6">CBS 121410</strain>
    </source>
</reference>
<dbReference type="PANTHER" id="PTHR46640:SF1">
    <property type="entry name" value="FUNGAL LIPASE-LIKE DOMAIN-CONTAINING PROTEIN-RELATED"/>
    <property type="match status" value="1"/>
</dbReference>
<dbReference type="GO" id="GO:0016787">
    <property type="term" value="F:hydrolase activity"/>
    <property type="evidence" value="ECO:0007669"/>
    <property type="project" value="UniProtKB-KW"/>
</dbReference>
<gene>
    <name evidence="6" type="ORF">K490DRAFT_34037</name>
</gene>
<protein>
    <submittedName>
        <fullName evidence="6">Alpha/beta-hydrolase</fullName>
    </submittedName>
</protein>
<feature type="region of interest" description="Disordered" evidence="3">
    <location>
        <begin position="142"/>
        <end position="167"/>
    </location>
</feature>
<organism evidence="6 7">
    <name type="scientific">Saccharata proteae CBS 121410</name>
    <dbReference type="NCBI Taxonomy" id="1314787"/>
    <lineage>
        <taxon>Eukaryota</taxon>
        <taxon>Fungi</taxon>
        <taxon>Dikarya</taxon>
        <taxon>Ascomycota</taxon>
        <taxon>Pezizomycotina</taxon>
        <taxon>Dothideomycetes</taxon>
        <taxon>Dothideomycetes incertae sedis</taxon>
        <taxon>Botryosphaeriales</taxon>
        <taxon>Saccharataceae</taxon>
        <taxon>Saccharata</taxon>
    </lineage>
</organism>
<dbReference type="Pfam" id="PF01764">
    <property type="entry name" value="Lipase_3"/>
    <property type="match status" value="1"/>
</dbReference>
<dbReference type="GO" id="GO:0006629">
    <property type="term" value="P:lipid metabolic process"/>
    <property type="evidence" value="ECO:0007669"/>
    <property type="project" value="InterPro"/>
</dbReference>
<dbReference type="EMBL" id="ML978712">
    <property type="protein sequence ID" value="KAF2090480.1"/>
    <property type="molecule type" value="Genomic_DNA"/>
</dbReference>
<dbReference type="PANTHER" id="PTHR46640">
    <property type="entry name" value="TRIACYLGLYCEROL LIPASE, PUTATIVE (AFU_ORTHOLOGUE AFUA_6G06510)-RELATED"/>
    <property type="match status" value="1"/>
</dbReference>
<sequence>MRASSVLLALLASANLNLARAQPVHQTPLIASHHDHSRNDTISVSLFAELEELARIVDISYCVGLTGLGISKPFQCASRCHEFPDFELITAWNTGPLLSDSCGYIALSHPPADPRIILAFRGTYSLTNTIVDLSTIPQEYIPYPASSGDDDGDEPDDPEAPPAHPPKCENCTVHTGFYSSWLNTRNKILSDVADAVAAYPDYKLTLVGHSLGGAVATLAALDFEARGWNPQVTTFGEPRLGNQALMQYIDDRFSLNENTSNNKKFHRVTHAADPVPLLPLEEWGYHMHGGEIYIEKPDLPAGVADIYQCVGDEDPNCIAGDDPAAWIPARFKLWQLFWAHRDYFWRLGLCVPGGDPWD</sequence>
<feature type="compositionally biased region" description="Acidic residues" evidence="3">
    <location>
        <begin position="148"/>
        <end position="159"/>
    </location>
</feature>
<name>A0A9P4I0F9_9PEZI</name>
<proteinExistence type="predicted"/>
<dbReference type="Gene3D" id="3.40.50.1820">
    <property type="entry name" value="alpha/beta hydrolase"/>
    <property type="match status" value="1"/>
</dbReference>
<evidence type="ECO:0000256" key="4">
    <source>
        <dbReference type="SAM" id="SignalP"/>
    </source>
</evidence>
<comment type="caution">
    <text evidence="6">The sequence shown here is derived from an EMBL/GenBank/DDBJ whole genome shotgun (WGS) entry which is preliminary data.</text>
</comment>
<evidence type="ECO:0000259" key="5">
    <source>
        <dbReference type="Pfam" id="PF01764"/>
    </source>
</evidence>
<evidence type="ECO:0000313" key="7">
    <source>
        <dbReference type="Proteomes" id="UP000799776"/>
    </source>
</evidence>
<feature type="chain" id="PRO_5040316294" evidence="4">
    <location>
        <begin position="22"/>
        <end position="358"/>
    </location>
</feature>
<feature type="domain" description="Fungal lipase-type" evidence="5">
    <location>
        <begin position="118"/>
        <end position="281"/>
    </location>
</feature>
<evidence type="ECO:0000256" key="1">
    <source>
        <dbReference type="ARBA" id="ARBA00022729"/>
    </source>
</evidence>
<accession>A0A9P4I0F9</accession>
<evidence type="ECO:0000313" key="6">
    <source>
        <dbReference type="EMBL" id="KAF2090480.1"/>
    </source>
</evidence>
<dbReference type="InterPro" id="IPR002921">
    <property type="entry name" value="Fungal_lipase-type"/>
</dbReference>
<dbReference type="AlphaFoldDB" id="A0A9P4I0F9"/>
<dbReference type="Proteomes" id="UP000799776">
    <property type="component" value="Unassembled WGS sequence"/>
</dbReference>
<dbReference type="InterPro" id="IPR051299">
    <property type="entry name" value="AB_hydrolase_lip/est"/>
</dbReference>
<keyword evidence="7" id="KW-1185">Reference proteome</keyword>
<evidence type="ECO:0000256" key="2">
    <source>
        <dbReference type="ARBA" id="ARBA00022801"/>
    </source>
</evidence>
<dbReference type="InterPro" id="IPR029058">
    <property type="entry name" value="AB_hydrolase_fold"/>
</dbReference>
<keyword evidence="1 4" id="KW-0732">Signal</keyword>
<dbReference type="SUPFAM" id="SSF53474">
    <property type="entry name" value="alpha/beta-Hydrolases"/>
    <property type="match status" value="1"/>
</dbReference>
<feature type="signal peptide" evidence="4">
    <location>
        <begin position="1"/>
        <end position="21"/>
    </location>
</feature>
<evidence type="ECO:0000256" key="3">
    <source>
        <dbReference type="SAM" id="MobiDB-lite"/>
    </source>
</evidence>
<keyword evidence="2" id="KW-0378">Hydrolase</keyword>
<dbReference type="CDD" id="cd00519">
    <property type="entry name" value="Lipase_3"/>
    <property type="match status" value="1"/>
</dbReference>
<dbReference type="OrthoDB" id="438440at2759"/>